<dbReference type="Gramene" id="OE9A013724T2">
    <property type="protein sequence ID" value="OE9A013724C2"/>
    <property type="gene ID" value="OE9A013724"/>
</dbReference>
<sequence>MRRPTLYLRLAQCLVTERGFCTSASKNGNDKIIASVVFERLPVVIPKIDPAVYAFQEFSFRWRQQYRREYPEAFLKKSDSR</sequence>
<accession>A0A8S0U566</accession>
<organism evidence="1 2">
    <name type="scientific">Olea europaea subsp. europaea</name>
    <dbReference type="NCBI Taxonomy" id="158383"/>
    <lineage>
        <taxon>Eukaryota</taxon>
        <taxon>Viridiplantae</taxon>
        <taxon>Streptophyta</taxon>
        <taxon>Embryophyta</taxon>
        <taxon>Tracheophyta</taxon>
        <taxon>Spermatophyta</taxon>
        <taxon>Magnoliopsida</taxon>
        <taxon>eudicotyledons</taxon>
        <taxon>Gunneridae</taxon>
        <taxon>Pentapetalae</taxon>
        <taxon>asterids</taxon>
        <taxon>lamiids</taxon>
        <taxon>Lamiales</taxon>
        <taxon>Oleaceae</taxon>
        <taxon>Oleeae</taxon>
        <taxon>Olea</taxon>
    </lineage>
</organism>
<reference evidence="1 2" key="1">
    <citation type="submission" date="2019-12" db="EMBL/GenBank/DDBJ databases">
        <authorList>
            <person name="Alioto T."/>
            <person name="Alioto T."/>
            <person name="Gomez Garrido J."/>
        </authorList>
    </citation>
    <scope>NUCLEOTIDE SEQUENCE [LARGE SCALE GENOMIC DNA]</scope>
</reference>
<dbReference type="AlphaFoldDB" id="A0A8S0U566"/>
<keyword evidence="2" id="KW-1185">Reference proteome</keyword>
<dbReference type="GO" id="GO:0005762">
    <property type="term" value="C:mitochondrial large ribosomal subunit"/>
    <property type="evidence" value="ECO:0007669"/>
    <property type="project" value="TreeGrafter"/>
</dbReference>
<dbReference type="Gramene" id="OE9A013724T3">
    <property type="protein sequence ID" value="OE9A013724C3"/>
    <property type="gene ID" value="OE9A013724"/>
</dbReference>
<gene>
    <name evidence="1" type="ORF">OLEA9_A013724</name>
</gene>
<dbReference type="Proteomes" id="UP000594638">
    <property type="component" value="Unassembled WGS sequence"/>
</dbReference>
<name>A0A8S0U566_OLEEU</name>
<protein>
    <submittedName>
        <fullName evidence="1">39S ribosomal L46, mitochondrial-like</fullName>
    </submittedName>
</protein>
<dbReference type="PANTHER" id="PTHR13124:SF12">
    <property type="entry name" value="LARGE RIBOSOMAL SUBUNIT PROTEIN ML46"/>
    <property type="match status" value="1"/>
</dbReference>
<dbReference type="OrthoDB" id="414075at2759"/>
<proteinExistence type="predicted"/>
<dbReference type="EMBL" id="CACTIH010007402">
    <property type="protein sequence ID" value="CAA3012462.1"/>
    <property type="molecule type" value="Genomic_DNA"/>
</dbReference>
<dbReference type="InterPro" id="IPR040008">
    <property type="entry name" value="Ribosomal_mL46"/>
</dbReference>
<evidence type="ECO:0000313" key="1">
    <source>
        <dbReference type="EMBL" id="CAA3012462.1"/>
    </source>
</evidence>
<comment type="caution">
    <text evidence="1">The sequence shown here is derived from an EMBL/GenBank/DDBJ whole genome shotgun (WGS) entry which is preliminary data.</text>
</comment>
<dbReference type="Gramene" id="OE9A013724T1">
    <property type="protein sequence ID" value="OE9A013724C1"/>
    <property type="gene ID" value="OE9A013724"/>
</dbReference>
<dbReference type="GO" id="GO:0003735">
    <property type="term" value="F:structural constituent of ribosome"/>
    <property type="evidence" value="ECO:0007669"/>
    <property type="project" value="InterPro"/>
</dbReference>
<evidence type="ECO:0000313" key="2">
    <source>
        <dbReference type="Proteomes" id="UP000594638"/>
    </source>
</evidence>
<dbReference type="PANTHER" id="PTHR13124">
    <property type="entry name" value="39S RIBOSOMAL PROTEIN L46, MITOCHONDRIAL PRECURSOR-RELATED"/>
    <property type="match status" value="1"/>
</dbReference>